<comment type="caution">
    <text evidence="8">The sequence shown here is derived from an EMBL/GenBank/DDBJ whole genome shotgun (WGS) entry which is preliminary data.</text>
</comment>
<feature type="domain" description="Aldehyde dehydrogenase" evidence="7">
    <location>
        <begin position="22"/>
        <end position="472"/>
    </location>
</feature>
<evidence type="ECO:0000256" key="1">
    <source>
        <dbReference type="ARBA" id="ARBA00009986"/>
    </source>
</evidence>
<sequence>MMQQIKNETLKEVFKQWASDDGVVVINPATEQELIRLKPSSIEELDCLIEACSAEQVRWAKLSAKERSSCLKNWYQLLMEHAEDIATIITLEQGKPLSESRGEVSYGASFVEWFAEEAKRAYGEIIPAPAVDRRLSTIKQPVGVCAAITPWNFPIAMITRKAAPALAAGCGMIIKPSELTPLTALAVVELAYQAGIPKPLLPVVISEQAAEFGQVLSMDPRIKKISFTGSTRVGKILMKQASETVKAVSMELGGNAPFIVFEDADLESAANGLIASKFRNAGQTCVCTNRLYVHQNVKERFMEKVLAKMMELNVGNGLESGVTVGPVITMASKHRLEAVIDQALQEGATIANRPQKLAGRFMEPVILDNVDQGMAIVQQELFGPVLPVLTFEDDEQVLAMANDTEYGLACYFYTDSLKRIIKFTEGLEYGMVGVNEGIISTEVAPFGGIKESGVGREGAKQGLDEYLETKYICLGGLN</sequence>
<feature type="active site" evidence="4">
    <location>
        <position position="285"/>
    </location>
</feature>
<dbReference type="InterPro" id="IPR016163">
    <property type="entry name" value="Ald_DH_C"/>
</dbReference>
<dbReference type="PROSITE" id="PS00070">
    <property type="entry name" value="ALDEHYDE_DEHYDR_CYS"/>
    <property type="match status" value="1"/>
</dbReference>
<dbReference type="FunFam" id="3.40.605.10:FF:000005">
    <property type="entry name" value="Succinate-semialdehyde dehydrogenase I"/>
    <property type="match status" value="1"/>
</dbReference>
<dbReference type="AlphaFoldDB" id="A0A9Q3UG11"/>
<protein>
    <recommendedName>
        <fullName evidence="3">Aldehyde dehydrogenase</fullName>
    </recommendedName>
</protein>
<evidence type="ECO:0000313" key="8">
    <source>
        <dbReference type="EMBL" id="MCC3808188.1"/>
    </source>
</evidence>
<dbReference type="PANTHER" id="PTHR43353">
    <property type="entry name" value="SUCCINATE-SEMIALDEHYDE DEHYDROGENASE, MITOCHONDRIAL"/>
    <property type="match status" value="1"/>
</dbReference>
<dbReference type="InterPro" id="IPR012394">
    <property type="entry name" value="Aldehyde_DH_NAD(P)"/>
</dbReference>
<dbReference type="FunFam" id="3.40.309.10:FF:000004">
    <property type="entry name" value="Succinate-semialdehyde dehydrogenase I"/>
    <property type="match status" value="1"/>
</dbReference>
<dbReference type="PIRSF" id="PIRSF036492">
    <property type="entry name" value="ALDH"/>
    <property type="match status" value="1"/>
</dbReference>
<dbReference type="SUPFAM" id="SSF53720">
    <property type="entry name" value="ALDH-like"/>
    <property type="match status" value="1"/>
</dbReference>
<dbReference type="Proteomes" id="UP000726777">
    <property type="component" value="Unassembled WGS sequence"/>
</dbReference>
<evidence type="ECO:0000256" key="3">
    <source>
        <dbReference type="PIRNR" id="PIRNR036492"/>
    </source>
</evidence>
<dbReference type="InterPro" id="IPR016160">
    <property type="entry name" value="Ald_DH_CS_CYS"/>
</dbReference>
<reference evidence="8" key="1">
    <citation type="submission" date="2020-09" db="EMBL/GenBank/DDBJ databases">
        <title>Genome sequence of Vibrio parahaemolyticus isolates.</title>
        <authorList>
            <person name="Hammerl J.A."/>
            <person name="Strauch E."/>
        </authorList>
    </citation>
    <scope>NUCLEOTIDE SEQUENCE</scope>
    <source>
        <strain evidence="8">17-VB00146</strain>
    </source>
</reference>
<dbReference type="CDD" id="cd07103">
    <property type="entry name" value="ALDH_F5_SSADH_GabD"/>
    <property type="match status" value="1"/>
</dbReference>
<comment type="similarity">
    <text evidence="1 3 6">Belongs to the aldehyde dehydrogenase family.</text>
</comment>
<dbReference type="InterPro" id="IPR015590">
    <property type="entry name" value="Aldehyde_DH_dom"/>
</dbReference>
<dbReference type="PROSITE" id="PS00687">
    <property type="entry name" value="ALDEHYDE_DEHYDR_GLU"/>
    <property type="match status" value="1"/>
</dbReference>
<dbReference type="InterPro" id="IPR029510">
    <property type="entry name" value="Ald_DH_CS_GLU"/>
</dbReference>
<dbReference type="Gene3D" id="3.40.605.10">
    <property type="entry name" value="Aldehyde Dehydrogenase, Chain A, domain 1"/>
    <property type="match status" value="1"/>
</dbReference>
<dbReference type="RefSeq" id="WP_161610108.1">
    <property type="nucleotide sequence ID" value="NZ_CP064041.1"/>
</dbReference>
<evidence type="ECO:0000256" key="6">
    <source>
        <dbReference type="RuleBase" id="RU003345"/>
    </source>
</evidence>
<evidence type="ECO:0000256" key="4">
    <source>
        <dbReference type="PIRSR" id="PIRSR036492-1"/>
    </source>
</evidence>
<dbReference type="EMBL" id="JACVHL010000041">
    <property type="protein sequence ID" value="MCC3808188.1"/>
    <property type="molecule type" value="Genomic_DNA"/>
</dbReference>
<evidence type="ECO:0000313" key="9">
    <source>
        <dbReference type="Proteomes" id="UP000726777"/>
    </source>
</evidence>
<evidence type="ECO:0000256" key="5">
    <source>
        <dbReference type="PROSITE-ProRule" id="PRU10007"/>
    </source>
</evidence>
<evidence type="ECO:0000256" key="2">
    <source>
        <dbReference type="ARBA" id="ARBA00023002"/>
    </source>
</evidence>
<keyword evidence="2 3" id="KW-0560">Oxidoreductase</keyword>
<name>A0A9Q3UG11_VIBPH</name>
<feature type="active site" evidence="4 5">
    <location>
        <position position="251"/>
    </location>
</feature>
<dbReference type="GO" id="GO:0009450">
    <property type="term" value="P:gamma-aminobutyric acid catabolic process"/>
    <property type="evidence" value="ECO:0007669"/>
    <property type="project" value="TreeGrafter"/>
</dbReference>
<proteinExistence type="inferred from homology"/>
<organism evidence="8 9">
    <name type="scientific">Vibrio parahaemolyticus</name>
    <dbReference type="NCBI Taxonomy" id="670"/>
    <lineage>
        <taxon>Bacteria</taxon>
        <taxon>Pseudomonadati</taxon>
        <taxon>Pseudomonadota</taxon>
        <taxon>Gammaproteobacteria</taxon>
        <taxon>Vibrionales</taxon>
        <taxon>Vibrionaceae</taxon>
        <taxon>Vibrio</taxon>
    </lineage>
</organism>
<dbReference type="InterPro" id="IPR016162">
    <property type="entry name" value="Ald_DH_N"/>
</dbReference>
<dbReference type="PANTHER" id="PTHR43353:SF5">
    <property type="entry name" value="SUCCINATE-SEMIALDEHYDE DEHYDROGENASE, MITOCHONDRIAL"/>
    <property type="match status" value="1"/>
</dbReference>
<dbReference type="GO" id="GO:0004777">
    <property type="term" value="F:succinate-semialdehyde dehydrogenase (NAD+) activity"/>
    <property type="evidence" value="ECO:0007669"/>
    <property type="project" value="TreeGrafter"/>
</dbReference>
<dbReference type="GO" id="GO:0006081">
    <property type="term" value="P:aldehyde metabolic process"/>
    <property type="evidence" value="ECO:0007669"/>
    <property type="project" value="InterPro"/>
</dbReference>
<dbReference type="Pfam" id="PF00171">
    <property type="entry name" value="Aldedh"/>
    <property type="match status" value="1"/>
</dbReference>
<dbReference type="Gene3D" id="3.40.309.10">
    <property type="entry name" value="Aldehyde Dehydrogenase, Chain A, domain 2"/>
    <property type="match status" value="1"/>
</dbReference>
<dbReference type="FunFam" id="3.40.605.10:FF:000026">
    <property type="entry name" value="Aldehyde dehydrogenase, putative"/>
    <property type="match status" value="1"/>
</dbReference>
<evidence type="ECO:0000259" key="7">
    <source>
        <dbReference type="Pfam" id="PF00171"/>
    </source>
</evidence>
<dbReference type="InterPro" id="IPR050740">
    <property type="entry name" value="Aldehyde_DH_Superfamily"/>
</dbReference>
<accession>A0A9Q3UG11</accession>
<dbReference type="InterPro" id="IPR016161">
    <property type="entry name" value="Ald_DH/histidinol_DH"/>
</dbReference>
<gene>
    <name evidence="8" type="ORF">IB292_24555</name>
</gene>